<evidence type="ECO:0000313" key="3">
    <source>
        <dbReference type="EMBL" id="KAF0925523.1"/>
    </source>
</evidence>
<organism evidence="3 4">
    <name type="scientific">Oryza meyeriana var. granulata</name>
    <dbReference type="NCBI Taxonomy" id="110450"/>
    <lineage>
        <taxon>Eukaryota</taxon>
        <taxon>Viridiplantae</taxon>
        <taxon>Streptophyta</taxon>
        <taxon>Embryophyta</taxon>
        <taxon>Tracheophyta</taxon>
        <taxon>Spermatophyta</taxon>
        <taxon>Magnoliopsida</taxon>
        <taxon>Liliopsida</taxon>
        <taxon>Poales</taxon>
        <taxon>Poaceae</taxon>
        <taxon>BOP clade</taxon>
        <taxon>Oryzoideae</taxon>
        <taxon>Oryzeae</taxon>
        <taxon>Oryzinae</taxon>
        <taxon>Oryza</taxon>
        <taxon>Oryza meyeriana</taxon>
    </lineage>
</organism>
<dbReference type="PRINTS" id="PR00625">
    <property type="entry name" value="JDOMAIN"/>
</dbReference>
<dbReference type="Pfam" id="PF00226">
    <property type="entry name" value="DnaJ"/>
    <property type="match status" value="1"/>
</dbReference>
<dbReference type="GO" id="GO:0005783">
    <property type="term" value="C:endoplasmic reticulum"/>
    <property type="evidence" value="ECO:0007669"/>
    <property type="project" value="UniProtKB-ARBA"/>
</dbReference>
<keyword evidence="4" id="KW-1185">Reference proteome</keyword>
<reference evidence="3 4" key="1">
    <citation type="submission" date="2019-11" db="EMBL/GenBank/DDBJ databases">
        <title>Whole genome sequence of Oryza granulata.</title>
        <authorList>
            <person name="Li W."/>
        </authorList>
    </citation>
    <scope>NUCLEOTIDE SEQUENCE [LARGE SCALE GENOMIC DNA]</scope>
    <source>
        <strain evidence="4">cv. Menghai</strain>
        <tissue evidence="3">Leaf</tissue>
    </source>
</reference>
<evidence type="ECO:0000256" key="1">
    <source>
        <dbReference type="SAM" id="MobiDB-lite"/>
    </source>
</evidence>
<dbReference type="Proteomes" id="UP000479710">
    <property type="component" value="Unassembled WGS sequence"/>
</dbReference>
<dbReference type="SUPFAM" id="SSF46565">
    <property type="entry name" value="Chaperone J-domain"/>
    <property type="match status" value="1"/>
</dbReference>
<dbReference type="SMART" id="SM00271">
    <property type="entry name" value="DnaJ"/>
    <property type="match status" value="1"/>
</dbReference>
<dbReference type="PROSITE" id="PS00636">
    <property type="entry name" value="DNAJ_1"/>
    <property type="match status" value="1"/>
</dbReference>
<dbReference type="InterPro" id="IPR018253">
    <property type="entry name" value="DnaJ_domain_CS"/>
</dbReference>
<dbReference type="PANTHER" id="PTHR45089">
    <property type="entry name" value="DNAJ HEAT SHOCK AMINO-TERMINAL DOMAIN PROTEIN-RELATED"/>
    <property type="match status" value="1"/>
</dbReference>
<dbReference type="Gene3D" id="1.10.287.110">
    <property type="entry name" value="DnaJ domain"/>
    <property type="match status" value="1"/>
</dbReference>
<sequence>MISALDIHIRAQTKIEGENDWYGILDVSASDDDDKIKKQYKRLALQTHPDKNRFSGAEGAFKLISDAWSVLSDKDKKRSYDQKRFGGSSGAHQNSFEANANGTYGTSTVSSMNGFFWQNFGPAPPTNGRPSYCPEPDTFWTYCDSCQMVFQYSREHANQTPARHLCRTVFVALEIPPPTASIYYNVANTMDPNSNMDDAQGTRVPYGSNRNFDPTLQPFFSSVGSAHTSRYPVQQTHEPARKEEVAEANVARTEEATKRKHEQASSSLGSSNSAAKAVHRKTSATKEMEAEKTRRCINNSNKVVGQSTSSAADGPQMHPAKRNPADGPQMHPAKRKPGSSIGTSGAKRRKMSSDDHTSANANTSFGKVFLQLEPEILGFKMEKMKLQIRDKLEEFKSRRANIENKGKLHVGLEEKEKTWKWTKPEIRIVYIRRNRKEHRKEPGVDAVGACSSHQHLVGKCSSLDQVPSPDEGSCEMPVPEADFYTFGDHSEGSFQNGQIWAAYDEEDGMPRYYALIRKVLSTHPFKVRLAFLKAKDCSEFGTSNWISYGYSKTCGNFTVGESKNTDQLNTFSHVLTWEKGPGGIIRIFPRKGDIWALYQNWSPEWNSCTPDDTIYKYDLVQVLDSYNPSTGISVTPVVKVPGFVSVFRPLLDSTKSRTIPKEEMLRFSHQVPFHVLTGKEAENSPKGCYELDPGSTPKELLQVVPQSDSVK</sequence>
<comment type="caution">
    <text evidence="3">The sequence shown here is derived from an EMBL/GenBank/DDBJ whole genome shotgun (WGS) entry which is preliminary data.</text>
</comment>
<feature type="domain" description="J" evidence="2">
    <location>
        <begin position="20"/>
        <end position="84"/>
    </location>
</feature>
<dbReference type="EMBL" id="SPHZ02000003">
    <property type="protein sequence ID" value="KAF0925523.1"/>
    <property type="molecule type" value="Genomic_DNA"/>
</dbReference>
<proteinExistence type="predicted"/>
<dbReference type="OrthoDB" id="436519at2759"/>
<dbReference type="InterPro" id="IPR024593">
    <property type="entry name" value="DUF3444"/>
</dbReference>
<feature type="compositionally biased region" description="Polar residues" evidence="1">
    <location>
        <begin position="226"/>
        <end position="237"/>
    </location>
</feature>
<dbReference type="AlphaFoldDB" id="A0A6G1EM52"/>
<dbReference type="InterPro" id="IPR036869">
    <property type="entry name" value="J_dom_sf"/>
</dbReference>
<dbReference type="Pfam" id="PF11926">
    <property type="entry name" value="DUF3444"/>
    <property type="match status" value="1"/>
</dbReference>
<evidence type="ECO:0000259" key="2">
    <source>
        <dbReference type="PROSITE" id="PS50076"/>
    </source>
</evidence>
<feature type="region of interest" description="Disordered" evidence="1">
    <location>
        <begin position="681"/>
        <end position="711"/>
    </location>
</feature>
<evidence type="ECO:0000313" key="4">
    <source>
        <dbReference type="Proteomes" id="UP000479710"/>
    </source>
</evidence>
<feature type="compositionally biased region" description="Basic and acidic residues" evidence="1">
    <location>
        <begin position="284"/>
        <end position="294"/>
    </location>
</feature>
<name>A0A6G1EM52_9ORYZ</name>
<dbReference type="PROSITE" id="PS50076">
    <property type="entry name" value="DNAJ_2"/>
    <property type="match status" value="1"/>
</dbReference>
<dbReference type="InterPro" id="IPR001623">
    <property type="entry name" value="DnaJ_domain"/>
</dbReference>
<feature type="compositionally biased region" description="Polar residues" evidence="1">
    <location>
        <begin position="296"/>
        <end position="311"/>
    </location>
</feature>
<feature type="compositionally biased region" description="Low complexity" evidence="1">
    <location>
        <begin position="264"/>
        <end position="276"/>
    </location>
</feature>
<dbReference type="PANTHER" id="PTHR45089:SF59">
    <property type="entry name" value="DNAJ HEAT SHOCK N-TERMINAL DOMAIN-CONTAINING PROTEIN"/>
    <property type="match status" value="1"/>
</dbReference>
<gene>
    <name evidence="3" type="ORF">E2562_016710</name>
</gene>
<feature type="region of interest" description="Disordered" evidence="1">
    <location>
        <begin position="226"/>
        <end position="361"/>
    </location>
</feature>
<protein>
    <recommendedName>
        <fullName evidence="2">J domain-containing protein</fullName>
    </recommendedName>
</protein>
<accession>A0A6G1EM52</accession>
<dbReference type="CDD" id="cd06257">
    <property type="entry name" value="DnaJ"/>
    <property type="match status" value="1"/>
</dbReference>